<proteinExistence type="predicted"/>
<gene>
    <name evidence="1" type="ORF">LCGC14_0532470</name>
</gene>
<dbReference type="EMBL" id="LAZR01000697">
    <property type="protein sequence ID" value="KKN60413.1"/>
    <property type="molecule type" value="Genomic_DNA"/>
</dbReference>
<dbReference type="AlphaFoldDB" id="A0A0F9V3F6"/>
<comment type="caution">
    <text evidence="1">The sequence shown here is derived from an EMBL/GenBank/DDBJ whole genome shotgun (WGS) entry which is preliminary data.</text>
</comment>
<protein>
    <recommendedName>
        <fullName evidence="2">SprT-like domain-containing protein</fullName>
    </recommendedName>
</protein>
<accession>A0A0F9V3F6</accession>
<evidence type="ECO:0000313" key="1">
    <source>
        <dbReference type="EMBL" id="KKN60413.1"/>
    </source>
</evidence>
<reference evidence="1" key="1">
    <citation type="journal article" date="2015" name="Nature">
        <title>Complex archaea that bridge the gap between prokaryotes and eukaryotes.</title>
        <authorList>
            <person name="Spang A."/>
            <person name="Saw J.H."/>
            <person name="Jorgensen S.L."/>
            <person name="Zaremba-Niedzwiedzka K."/>
            <person name="Martijn J."/>
            <person name="Lind A.E."/>
            <person name="van Eijk R."/>
            <person name="Schleper C."/>
            <person name="Guy L."/>
            <person name="Ettema T.J."/>
        </authorList>
    </citation>
    <scope>NUCLEOTIDE SEQUENCE</scope>
</reference>
<organism evidence="1">
    <name type="scientific">marine sediment metagenome</name>
    <dbReference type="NCBI Taxonomy" id="412755"/>
    <lineage>
        <taxon>unclassified sequences</taxon>
        <taxon>metagenomes</taxon>
        <taxon>ecological metagenomes</taxon>
    </lineage>
</organism>
<name>A0A0F9V3F6_9ZZZZ</name>
<evidence type="ECO:0008006" key="2">
    <source>
        <dbReference type="Google" id="ProtNLM"/>
    </source>
</evidence>
<sequence>MAKKKTDAQRVAKIKKAIYPLLKFFGVSTQYRVVVSFTNRIGEYHSGAVAQVVANFPYRNIAIEYLRSFVDGADAESLEEVTIHELLHALVFTPYRGMLGLDKVPLQVSHTEESIVDMLTVWLMRLRPKKGFILR</sequence>